<evidence type="ECO:0000256" key="2">
    <source>
        <dbReference type="ARBA" id="ARBA00008338"/>
    </source>
</evidence>
<keyword evidence="10" id="KW-0175">Coiled coil</keyword>
<comment type="similarity">
    <text evidence="2">Belongs to the EsaA family.</text>
</comment>
<dbReference type="EMBL" id="QFAY01000007">
    <property type="protein sequence ID" value="MBP2620671.1"/>
    <property type="molecule type" value="Genomic_DNA"/>
</dbReference>
<reference evidence="12 13" key="1">
    <citation type="submission" date="2018-05" db="EMBL/GenBank/DDBJ databases">
        <title>Draft genome sequence of Streptococcus panodentis CCUG 70867T.</title>
        <authorList>
            <person name="Salva-Serra F."/>
            <person name="Mendez V."/>
            <person name="Jaen-Luchoro D."/>
            <person name="Gonzales-Siles L."/>
            <person name="Karlsson R."/>
            <person name="Engstrom-Jakobsson H."/>
            <person name="Busquets A."/>
            <person name="Gomila M."/>
            <person name="Pineiro-Iglesias B."/>
            <person name="Bennasar-Figueras A."/>
            <person name="Seeger M."/>
            <person name="Moore E."/>
        </authorList>
    </citation>
    <scope>NUCLEOTIDE SEQUENCE [LARGE SCALE GENOMIC DNA]</scope>
    <source>
        <strain evidence="12 13">CCUG 70867</strain>
    </source>
</reference>
<evidence type="ECO:0000256" key="1">
    <source>
        <dbReference type="ARBA" id="ARBA00004651"/>
    </source>
</evidence>
<evidence type="ECO:0000256" key="7">
    <source>
        <dbReference type="ARBA" id="ARBA00023026"/>
    </source>
</evidence>
<dbReference type="PANTHER" id="PTHR43077">
    <property type="entry name" value="TRANSPORT PERMEASE YVFS-RELATED"/>
    <property type="match status" value="1"/>
</dbReference>
<keyword evidence="7" id="KW-0843">Virulence</keyword>
<evidence type="ECO:0000313" key="12">
    <source>
        <dbReference type="EMBL" id="MBP2620671.1"/>
    </source>
</evidence>
<feature type="transmembrane region" description="Helical" evidence="11">
    <location>
        <begin position="874"/>
        <end position="893"/>
    </location>
</feature>
<comment type="caution">
    <text evidence="12">The sequence shown here is derived from an EMBL/GenBank/DDBJ whole genome shotgun (WGS) entry which is preliminary data.</text>
</comment>
<evidence type="ECO:0000256" key="11">
    <source>
        <dbReference type="SAM" id="Phobius"/>
    </source>
</evidence>
<keyword evidence="6 11" id="KW-1133">Transmembrane helix</keyword>
<dbReference type="InterPro" id="IPR051328">
    <property type="entry name" value="T7SS_ABC-Transporter"/>
</dbReference>
<evidence type="ECO:0000256" key="9">
    <source>
        <dbReference type="ARBA" id="ARBA00046722"/>
    </source>
</evidence>
<evidence type="ECO:0000256" key="10">
    <source>
        <dbReference type="SAM" id="Coils"/>
    </source>
</evidence>
<evidence type="ECO:0000256" key="3">
    <source>
        <dbReference type="ARBA" id="ARBA00020819"/>
    </source>
</evidence>
<organism evidence="12 13">
    <name type="scientific">Streptococcus panodentis</name>
    <dbReference type="NCBI Taxonomy" id="1581472"/>
    <lineage>
        <taxon>Bacteria</taxon>
        <taxon>Bacillati</taxon>
        <taxon>Bacillota</taxon>
        <taxon>Bacilli</taxon>
        <taxon>Lactobacillales</taxon>
        <taxon>Streptococcaceae</taxon>
        <taxon>Streptococcus</taxon>
    </lineage>
</organism>
<dbReference type="PANTHER" id="PTHR43077:SF10">
    <property type="entry name" value="TRANSPORT PERMEASE PROTEIN"/>
    <property type="match status" value="1"/>
</dbReference>
<keyword evidence="5 11" id="KW-0812">Transmembrane</keyword>
<dbReference type="NCBIfam" id="TIGR03929">
    <property type="entry name" value="T7_esaA_Nterm"/>
    <property type="match status" value="1"/>
</dbReference>
<evidence type="ECO:0000256" key="4">
    <source>
        <dbReference type="ARBA" id="ARBA00022475"/>
    </source>
</evidence>
<comment type="subunit">
    <text evidence="9">Homodimer. Interacts with EssB.</text>
</comment>
<gene>
    <name evidence="12" type="primary">esaA</name>
    <name evidence="12" type="ORF">DHL47_04825</name>
</gene>
<dbReference type="InterPro" id="IPR023838">
    <property type="entry name" value="T7SS_EsaA"/>
</dbReference>
<dbReference type="Gene3D" id="3.40.1710.10">
    <property type="entry name" value="abc type-2 transporter like domain"/>
    <property type="match status" value="1"/>
</dbReference>
<dbReference type="RefSeq" id="WP_209551070.1">
    <property type="nucleotide sequence ID" value="NZ_QFAY01000007.1"/>
</dbReference>
<protein>
    <recommendedName>
        <fullName evidence="3">Type VII secretion system accessory factor EsaA</fullName>
    </recommendedName>
</protein>
<feature type="coiled-coil region" evidence="10">
    <location>
        <begin position="311"/>
        <end position="359"/>
    </location>
</feature>
<keyword evidence="4" id="KW-1003">Cell membrane</keyword>
<evidence type="ECO:0000313" key="13">
    <source>
        <dbReference type="Proteomes" id="UP001519349"/>
    </source>
</evidence>
<keyword evidence="8 11" id="KW-0472">Membrane</keyword>
<dbReference type="Proteomes" id="UP001519349">
    <property type="component" value="Unassembled WGS sequence"/>
</dbReference>
<evidence type="ECO:0000256" key="5">
    <source>
        <dbReference type="ARBA" id="ARBA00022692"/>
    </source>
</evidence>
<sequence>MDKKKERKQRIWKAGLLLCLLALAGILLYMVQSDSFSFALGSKEKQHLRIGIVNQDEGGQLNGTRYQLGEEFARLLTGKKDKEASWRVMSRDQAESRYQDDSLEAVIYVPKDFSRSVLQLNSFNPEKAKISYKVKKSVKKEESLEMSQQVGEYVHALNQEMIRLYFTSVINNLDDAKNQMRTIVGDETDIYNALSTSIYQPASQGIQSLDSLASLADGMKTSQQAFEQSTASFKDSTAGLLRQNAGTLFDQSGSILQEEQNLSRIIQHNAQTANDALKKQYAKDKDAYVSLFNNFSASLYLFGHPQKEDDKNETKSQLQLLSQSVADYNEKIKHYQKRLEETQKELEAISSSVAASREQVGQNYFNGQQIDTSSLGEDEGAILKAVDEGVDLGSARQALAQQVIHTLSNTDQLPADYTSQINRTLASISVDAGDYAALFSKLQAMGALTDQQVSDYTAKLHLLAQYASVKGVTTGSLPAYSVLSAENDKLPAAESKTITLEHVYPEMTSEGEGGGHYTATPIRVANVSSQGAENAAVSPSTDSISEPSTVQFQLQFSPVYGVNTIDFEIVIGREKIPQQYTFFYDGSKESNALIKADLPAIFAQLSRIDTAATSVKNLYGSPDASYDVNVADPSSDSVARMYGNLLPASVADKLHQEDVEQYRQTGIELYVKLSKEVNQLRKTAASLPQLQEEDLPANYFAKNLTDLTDWYQKASEELNNQYQQWKDKEPELLEVSPDDSADQLDGHRLYTPAGTSNRLYQIITGLASNTQTVSDTVTGNGNAVGSMDTQFSNLSDQAKRVQGDVSKVHQETASLIKDQAKNIEDTNTFNHRFQGVLANARSNGTDNQAVLDFLSNPIQAEKTKQSSFFSTAPIWVYLLLILLLTNTATAIAVRLSGRKKQKLPEADEDRFE</sequence>
<name>A0ABS5AVS1_9STRE</name>
<accession>A0ABS5AVS1</accession>
<proteinExistence type="inferred from homology"/>
<comment type="subcellular location">
    <subcellularLocation>
        <location evidence="1">Cell membrane</location>
        <topology evidence="1">Multi-pass membrane protein</topology>
    </subcellularLocation>
</comment>
<evidence type="ECO:0000256" key="8">
    <source>
        <dbReference type="ARBA" id="ARBA00023136"/>
    </source>
</evidence>
<keyword evidence="13" id="KW-1185">Reference proteome</keyword>
<evidence type="ECO:0000256" key="6">
    <source>
        <dbReference type="ARBA" id="ARBA00022989"/>
    </source>
</evidence>